<name>A0A6A3K1H2_9STRA</name>
<dbReference type="AlphaFoldDB" id="A0A6A3K1H2"/>
<evidence type="ECO:0008006" key="3">
    <source>
        <dbReference type="Google" id="ProtNLM"/>
    </source>
</evidence>
<organism evidence="1 2">
    <name type="scientific">Phytophthora rubi</name>
    <dbReference type="NCBI Taxonomy" id="129364"/>
    <lineage>
        <taxon>Eukaryota</taxon>
        <taxon>Sar</taxon>
        <taxon>Stramenopiles</taxon>
        <taxon>Oomycota</taxon>
        <taxon>Peronosporomycetes</taxon>
        <taxon>Peronosporales</taxon>
        <taxon>Peronosporaceae</taxon>
        <taxon>Phytophthora</taxon>
    </lineage>
</organism>
<comment type="caution">
    <text evidence="1">The sequence shown here is derived from an EMBL/GenBank/DDBJ whole genome shotgun (WGS) entry which is preliminary data.</text>
</comment>
<dbReference type="EMBL" id="QXFV01001713">
    <property type="protein sequence ID" value="KAE8999882.1"/>
    <property type="molecule type" value="Genomic_DNA"/>
</dbReference>
<gene>
    <name evidence="1" type="ORF">PR001_g18936</name>
</gene>
<reference evidence="1 2" key="1">
    <citation type="submission" date="2018-09" db="EMBL/GenBank/DDBJ databases">
        <title>Genomic investigation of the strawberry pathogen Phytophthora fragariae indicates pathogenicity is determined by transcriptional variation in three key races.</title>
        <authorList>
            <person name="Adams T.M."/>
            <person name="Armitage A.D."/>
            <person name="Sobczyk M.K."/>
            <person name="Bates H.J."/>
            <person name="Dunwell J.M."/>
            <person name="Nellist C.F."/>
            <person name="Harrison R.J."/>
        </authorList>
    </citation>
    <scope>NUCLEOTIDE SEQUENCE [LARGE SCALE GENOMIC DNA]</scope>
    <source>
        <strain evidence="1 2">SCRP249</strain>
    </source>
</reference>
<sequence length="164" mass="18194">MNHDTISYRKGQGLDAKWATCSNENAVRYYFDNLSRAIAELSIADDPSRIWNCDETEMTAPGSGSERVLCPKGRGTNVRRSSYRKNVSMIGCVNAAGDWIPPMYIYAGAKQKLQWLIDAPEGVVDAVMESSNINSLSGLSCLFRVCPMHDRSCLFQTDTLPMCP</sequence>
<evidence type="ECO:0000313" key="1">
    <source>
        <dbReference type="EMBL" id="KAE8999882.1"/>
    </source>
</evidence>
<proteinExistence type="predicted"/>
<accession>A0A6A3K1H2</accession>
<dbReference type="Proteomes" id="UP000429607">
    <property type="component" value="Unassembled WGS sequence"/>
</dbReference>
<evidence type="ECO:0000313" key="2">
    <source>
        <dbReference type="Proteomes" id="UP000429607"/>
    </source>
</evidence>
<protein>
    <recommendedName>
        <fullName evidence="3">DDE-1 domain-containing protein</fullName>
    </recommendedName>
</protein>